<reference evidence="1" key="1">
    <citation type="submission" date="2023-04" db="EMBL/GenBank/DDBJ databases">
        <title>Draft Genome sequencing of Naganishia species isolated from polar environments using Oxford Nanopore Technology.</title>
        <authorList>
            <person name="Leo P."/>
            <person name="Venkateswaran K."/>
        </authorList>
    </citation>
    <scope>NUCLEOTIDE SEQUENCE</scope>
    <source>
        <strain evidence="1">DBVPG 5303</strain>
    </source>
</reference>
<evidence type="ECO:0000313" key="1">
    <source>
        <dbReference type="EMBL" id="KAJ9120521.1"/>
    </source>
</evidence>
<comment type="caution">
    <text evidence="1">The sequence shown here is derived from an EMBL/GenBank/DDBJ whole genome shotgun (WGS) entry which is preliminary data.</text>
</comment>
<proteinExistence type="predicted"/>
<dbReference type="Proteomes" id="UP001234202">
    <property type="component" value="Unassembled WGS sequence"/>
</dbReference>
<dbReference type="EMBL" id="JASBWV010000020">
    <property type="protein sequence ID" value="KAJ9120521.1"/>
    <property type="molecule type" value="Genomic_DNA"/>
</dbReference>
<organism evidence="1 2">
    <name type="scientific">Naganishia onofrii</name>
    <dbReference type="NCBI Taxonomy" id="1851511"/>
    <lineage>
        <taxon>Eukaryota</taxon>
        <taxon>Fungi</taxon>
        <taxon>Dikarya</taxon>
        <taxon>Basidiomycota</taxon>
        <taxon>Agaricomycotina</taxon>
        <taxon>Tremellomycetes</taxon>
        <taxon>Filobasidiales</taxon>
        <taxon>Filobasidiaceae</taxon>
        <taxon>Naganishia</taxon>
    </lineage>
</organism>
<name>A0ACC2XBS8_9TREE</name>
<keyword evidence="2" id="KW-1185">Reference proteome</keyword>
<sequence length="353" mass="40127">MPSKKPTPAQPETLPDYLWEYLKRIWYKIQRARHNYMTGQPSNGRHTPERKSKWRRLFGRNPRSNPFRKHNPVLAQFYVQPKKGEMQTGDGRGPGEAYFYPYMGLYIAKIYAMIVLVACTYLVITRKPKTTNEPKSSTKTPQTISTELQLFLRIHVIYIFLSLLDRFYDLAQNISCLWPYWVVVISTFGAGGGIDGGEPFALLPLTLAVRFIAMAGSAFMPSIKSNKTDAIHQPEQYGGLVKGVSALCDFLAIGLALSFFGLYGTLKITEGIDDKQRLNPKEIPINSRAYNVLCFWAIWHITWAIKTLPYFKWTVEKAAPGYLLAELIVMLICLNFYPHPEHGVSAPQGGHRT</sequence>
<evidence type="ECO:0000313" key="2">
    <source>
        <dbReference type="Proteomes" id="UP001234202"/>
    </source>
</evidence>
<accession>A0ACC2XBS8</accession>
<gene>
    <name evidence="1" type="ORF">QFC24_005194</name>
</gene>
<protein>
    <submittedName>
        <fullName evidence="1">Uncharacterized protein</fullName>
    </submittedName>
</protein>